<keyword evidence="3" id="KW-1185">Reference proteome</keyword>
<reference evidence="2 3" key="1">
    <citation type="journal article" date="2020" name="Mol. Biol. Evol.">
        <title>Distinct Expression and Methylation Patterns for Genes with Different Fates following a Single Whole-Genome Duplication in Flowering Plants.</title>
        <authorList>
            <person name="Shi T."/>
            <person name="Rahmani R.S."/>
            <person name="Gugger P.F."/>
            <person name="Wang M."/>
            <person name="Li H."/>
            <person name="Zhang Y."/>
            <person name="Li Z."/>
            <person name="Wang Q."/>
            <person name="Van de Peer Y."/>
            <person name="Marchal K."/>
            <person name="Chen J."/>
        </authorList>
    </citation>
    <scope>NUCLEOTIDE SEQUENCE [LARGE SCALE GENOMIC DNA]</scope>
    <source>
        <tissue evidence="2">Leaf</tissue>
    </source>
</reference>
<feature type="region of interest" description="Disordered" evidence="1">
    <location>
        <begin position="89"/>
        <end position="121"/>
    </location>
</feature>
<name>A0A822Z261_NELNU</name>
<evidence type="ECO:0000313" key="2">
    <source>
        <dbReference type="EMBL" id="DAD38593.1"/>
    </source>
</evidence>
<evidence type="ECO:0008006" key="4">
    <source>
        <dbReference type="Google" id="ProtNLM"/>
    </source>
</evidence>
<dbReference type="EMBL" id="DUZY01000005">
    <property type="protein sequence ID" value="DAD38593.1"/>
    <property type="molecule type" value="Genomic_DNA"/>
</dbReference>
<evidence type="ECO:0000313" key="3">
    <source>
        <dbReference type="Proteomes" id="UP000607653"/>
    </source>
</evidence>
<comment type="caution">
    <text evidence="2">The sequence shown here is derived from an EMBL/GenBank/DDBJ whole genome shotgun (WGS) entry which is preliminary data.</text>
</comment>
<protein>
    <recommendedName>
        <fullName evidence="4">Retrovirus-related Pol polyprotein from transposon TNT 1-94</fullName>
    </recommendedName>
</protein>
<dbReference type="PANTHER" id="PTHR47481">
    <property type="match status" value="1"/>
</dbReference>
<proteinExistence type="predicted"/>
<dbReference type="Pfam" id="PF14223">
    <property type="entry name" value="Retrotran_gag_2"/>
    <property type="match status" value="1"/>
</dbReference>
<evidence type="ECO:0000256" key="1">
    <source>
        <dbReference type="SAM" id="MobiDB-lite"/>
    </source>
</evidence>
<sequence length="121" mass="13208">MTKPEHLLKMRNIVDALAAADQPMSEMDLVLIVLGGLGADYAALTTTITVRASEYTFDEVQALLLNHEIRLDNSKFLVGSSVMTANIVAKDGKGSRPSPSYPRPDENKPKIPLTDTQRPKS</sequence>
<accession>A0A822Z261</accession>
<dbReference type="AlphaFoldDB" id="A0A822Z261"/>
<dbReference type="PANTHER" id="PTHR47481:SF22">
    <property type="entry name" value="RETROTRANSPOSON GAG DOMAIN-CONTAINING PROTEIN"/>
    <property type="match status" value="1"/>
</dbReference>
<organism evidence="2 3">
    <name type="scientific">Nelumbo nucifera</name>
    <name type="common">Sacred lotus</name>
    <dbReference type="NCBI Taxonomy" id="4432"/>
    <lineage>
        <taxon>Eukaryota</taxon>
        <taxon>Viridiplantae</taxon>
        <taxon>Streptophyta</taxon>
        <taxon>Embryophyta</taxon>
        <taxon>Tracheophyta</taxon>
        <taxon>Spermatophyta</taxon>
        <taxon>Magnoliopsida</taxon>
        <taxon>Proteales</taxon>
        <taxon>Nelumbonaceae</taxon>
        <taxon>Nelumbo</taxon>
    </lineage>
</organism>
<gene>
    <name evidence="2" type="ORF">HUJ06_012915</name>
</gene>
<dbReference type="Proteomes" id="UP000607653">
    <property type="component" value="Unassembled WGS sequence"/>
</dbReference>